<evidence type="ECO:0000256" key="1">
    <source>
        <dbReference type="ARBA" id="ARBA00022630"/>
    </source>
</evidence>
<keyword evidence="1" id="KW-0285">Flavoprotein</keyword>
<dbReference type="GO" id="GO:0050660">
    <property type="term" value="F:flavin adenine dinucleotide binding"/>
    <property type="evidence" value="ECO:0007669"/>
    <property type="project" value="TreeGrafter"/>
</dbReference>
<reference evidence="4 5" key="1">
    <citation type="journal article" date="2012" name="Eukaryot. Cell">
        <title>Genome sequence of the fungus Glarea lozoyensis: the first genome sequence of a species from the Helotiaceae family.</title>
        <authorList>
            <person name="Youssar L."/>
            <person name="Gruening B.A."/>
            <person name="Erxleben A."/>
            <person name="Guenther S."/>
            <person name="Huettel W."/>
        </authorList>
    </citation>
    <scope>NUCLEOTIDE SEQUENCE [LARGE SCALE GENOMIC DNA]</scope>
    <source>
        <strain evidence="5">ATCC 74030 / MF5533</strain>
    </source>
</reference>
<feature type="region of interest" description="Disordered" evidence="2">
    <location>
        <begin position="122"/>
        <end position="151"/>
    </location>
</feature>
<dbReference type="OrthoDB" id="1856718at2759"/>
<dbReference type="SUPFAM" id="SSF52218">
    <property type="entry name" value="Flavoproteins"/>
    <property type="match status" value="1"/>
</dbReference>
<proteinExistence type="predicted"/>
<sequence length="172" mass="19464">MAEAIQGQRHDRNALVLYGSETGNSQDVAEQLGRIAERLHFAVRVCEMDQVEIKLLPKHKVVIFVLSTTGQGEFPKNARKLWKSLLRKRLPPGCLGHVNFTTFGLGDSSYAHWGQTRYTLEEKQTSNMPREPRPCPQIKENIPGEADPVDRTRAKARLLPWPDAVEARLIRA</sequence>
<dbReference type="GO" id="GO:0010181">
    <property type="term" value="F:FMN binding"/>
    <property type="evidence" value="ECO:0007669"/>
    <property type="project" value="InterPro"/>
</dbReference>
<dbReference type="InterPro" id="IPR029039">
    <property type="entry name" value="Flavoprotein-like_sf"/>
</dbReference>
<dbReference type="PANTHER" id="PTHR19384">
    <property type="entry name" value="NITRIC OXIDE SYNTHASE-RELATED"/>
    <property type="match status" value="1"/>
</dbReference>
<gene>
    <name evidence="4" type="ORF">M7I_2677</name>
</gene>
<comment type="caution">
    <text evidence="4">The sequence shown here is derived from an EMBL/GenBank/DDBJ whole genome shotgun (WGS) entry which is preliminary data.</text>
</comment>
<evidence type="ECO:0000256" key="2">
    <source>
        <dbReference type="SAM" id="MobiDB-lite"/>
    </source>
</evidence>
<dbReference type="PROSITE" id="PS50902">
    <property type="entry name" value="FLAVODOXIN_LIKE"/>
    <property type="match status" value="1"/>
</dbReference>
<dbReference type="HOGENOM" id="CLU_1555404_0_0_1"/>
<dbReference type="Proteomes" id="UP000005446">
    <property type="component" value="Unassembled WGS sequence"/>
</dbReference>
<dbReference type="GO" id="GO:0016491">
    <property type="term" value="F:oxidoreductase activity"/>
    <property type="evidence" value="ECO:0007669"/>
    <property type="project" value="TreeGrafter"/>
</dbReference>
<protein>
    <submittedName>
        <fullName evidence="4">Putative NADPH reductase TAH18</fullName>
    </submittedName>
</protein>
<dbReference type="GO" id="GO:0005829">
    <property type="term" value="C:cytosol"/>
    <property type="evidence" value="ECO:0007669"/>
    <property type="project" value="TreeGrafter"/>
</dbReference>
<evidence type="ECO:0000313" key="5">
    <source>
        <dbReference type="Proteomes" id="UP000005446"/>
    </source>
</evidence>
<dbReference type="InterPro" id="IPR008254">
    <property type="entry name" value="Flavodoxin/NO_synth"/>
</dbReference>
<dbReference type="InterPro" id="IPR001094">
    <property type="entry name" value="Flavdoxin-like"/>
</dbReference>
<feature type="domain" description="Flavodoxin-like" evidence="3">
    <location>
        <begin position="14"/>
        <end position="166"/>
    </location>
</feature>
<keyword evidence="5" id="KW-1185">Reference proteome</keyword>
<dbReference type="Gene3D" id="3.40.50.360">
    <property type="match status" value="1"/>
</dbReference>
<name>H0EJF1_GLAL7</name>
<dbReference type="InParanoid" id="H0EJF1"/>
<dbReference type="PRINTS" id="PR00369">
    <property type="entry name" value="FLAVODOXIN"/>
</dbReference>
<organism evidence="4 5">
    <name type="scientific">Glarea lozoyensis (strain ATCC 74030 / MF5533)</name>
    <dbReference type="NCBI Taxonomy" id="1104152"/>
    <lineage>
        <taxon>Eukaryota</taxon>
        <taxon>Fungi</taxon>
        <taxon>Dikarya</taxon>
        <taxon>Ascomycota</taxon>
        <taxon>Pezizomycotina</taxon>
        <taxon>Leotiomycetes</taxon>
        <taxon>Helotiales</taxon>
        <taxon>Helotiaceae</taxon>
        <taxon>Glarea</taxon>
    </lineage>
</organism>
<evidence type="ECO:0000313" key="4">
    <source>
        <dbReference type="EMBL" id="EHL01344.1"/>
    </source>
</evidence>
<dbReference type="PANTHER" id="PTHR19384:SF10">
    <property type="entry name" value="NADPH-DEPENDENT DIFLAVIN OXIDOREDUCTASE 1"/>
    <property type="match status" value="1"/>
</dbReference>
<dbReference type="Pfam" id="PF00258">
    <property type="entry name" value="Flavodoxin_1"/>
    <property type="match status" value="1"/>
</dbReference>
<dbReference type="AlphaFoldDB" id="H0EJF1"/>
<evidence type="ECO:0000259" key="3">
    <source>
        <dbReference type="PROSITE" id="PS50902"/>
    </source>
</evidence>
<accession>H0EJF1</accession>
<dbReference type="EMBL" id="AGUE01000055">
    <property type="protein sequence ID" value="EHL01344.1"/>
    <property type="molecule type" value="Genomic_DNA"/>
</dbReference>